<dbReference type="InterPro" id="IPR053139">
    <property type="entry name" value="Surface_bspA-like"/>
</dbReference>
<dbReference type="PANTHER" id="PTHR45661:SF3">
    <property type="entry name" value="IG-LIKE DOMAIN-CONTAINING PROTEIN"/>
    <property type="match status" value="1"/>
</dbReference>
<evidence type="ECO:0000313" key="1">
    <source>
        <dbReference type="EMBL" id="KAK8896970.1"/>
    </source>
</evidence>
<comment type="caution">
    <text evidence="1">The sequence shown here is derived from an EMBL/GenBank/DDBJ whole genome shotgun (WGS) entry which is preliminary data.</text>
</comment>
<proteinExistence type="predicted"/>
<protein>
    <recommendedName>
        <fullName evidence="3">Surface antigen BspA-like</fullName>
    </recommendedName>
</protein>
<dbReference type="EMBL" id="JAPFFF010000002">
    <property type="protein sequence ID" value="KAK8896970.1"/>
    <property type="molecule type" value="Genomic_DNA"/>
</dbReference>
<dbReference type="Gene3D" id="3.80.10.10">
    <property type="entry name" value="Ribonuclease Inhibitor"/>
    <property type="match status" value="5"/>
</dbReference>
<evidence type="ECO:0000313" key="2">
    <source>
        <dbReference type="Proteomes" id="UP001470230"/>
    </source>
</evidence>
<evidence type="ECO:0008006" key="3">
    <source>
        <dbReference type="Google" id="ProtNLM"/>
    </source>
</evidence>
<dbReference type="Pfam" id="PF13306">
    <property type="entry name" value="LRR_5"/>
    <property type="match status" value="6"/>
</dbReference>
<dbReference type="Proteomes" id="UP001470230">
    <property type="component" value="Unassembled WGS sequence"/>
</dbReference>
<gene>
    <name evidence="1" type="ORF">M9Y10_014899</name>
</gene>
<accession>A0ABR2L0T3</accession>
<name>A0ABR2L0T3_9EUKA</name>
<reference evidence="1 2" key="1">
    <citation type="submission" date="2024-04" db="EMBL/GenBank/DDBJ databases">
        <title>Tritrichomonas musculus Genome.</title>
        <authorList>
            <person name="Alves-Ferreira E."/>
            <person name="Grigg M."/>
            <person name="Lorenzi H."/>
            <person name="Galac M."/>
        </authorList>
    </citation>
    <scope>NUCLEOTIDE SEQUENCE [LARGE SCALE GENOMIC DNA]</scope>
    <source>
        <strain evidence="1 2">EAF2021</strain>
    </source>
</reference>
<dbReference type="PANTHER" id="PTHR45661">
    <property type="entry name" value="SURFACE ANTIGEN"/>
    <property type="match status" value="1"/>
</dbReference>
<dbReference type="InterPro" id="IPR026906">
    <property type="entry name" value="LRR_5"/>
</dbReference>
<dbReference type="InterPro" id="IPR032675">
    <property type="entry name" value="LRR_dom_sf"/>
</dbReference>
<keyword evidence="2" id="KW-1185">Reference proteome</keyword>
<sequence>MFYEGIKLELNNKDYTAYVVGSENTIGDVLIPASIFFDSNEYFITCIKEESFKDNQAIKSISFPKDSKLCIIERNAFINSSLQSLSIPSSVQYLIDGWCNDTPNLVNVYLSSENKHYKYLDEDQKVIIGKSKINENESKSEFEFEFDEIVFCSRDIEKVYIPSFIRRIGCYSFSKCVKLSTVNISVEANIKEISTESFSNTKIVKFTLPSSVEVICAKSFAWCDNLRTIEIDENSELRKIEENAFFESSIESLFIPQKVDQLDEGWCNDTWNLNHVSISQGNENFKFIDEEQKLIVGKSNIESSRYDKLVFASHDIEEAVIPSNIKHLCSFCFSWCKNLQKVDFLDDSELETIGESAFSDSSIVKLSIPKSVKVIRYKTFWWCRNLIEVDFPADSELSVIEKDAFTHSSLSKLTIPSSVVELRDGWCNDLSDLVSVDLSSDNERFRYLDDDRKVIVGKSEKTSADFDAVVFACRDVEKVTIPSSVRLIDSHALSKCDKMEEIEFGENSCLMSVGVSAFSYSSIVEIVVPKSIKKIQSNTFYRCNNLEKVSFSSNSELISIDKNAFFGSALRNLSIPSSVQYLIDGWCNDTPNLINVYLSSENKHYKYLDEDQKVIIGKSKINENESKSEFEFEFDEIVFCSRDIEKVYIPSFIRRIGCYSFSKCVKLSTVNISVEANIKEISTESFSNTKIVKFTLPSSVEVICAKSFAWCDNLRTIEIDENSALQKIDEYAFAYSTLERISIPKNVSKCGRGAFSSCTSLQSLEFLGEELFFESFCFNYCESLSLASFPNSRNVYFTSDSFITVSIDFILFLCHDANVSCA</sequence>
<organism evidence="1 2">
    <name type="scientific">Tritrichomonas musculus</name>
    <dbReference type="NCBI Taxonomy" id="1915356"/>
    <lineage>
        <taxon>Eukaryota</taxon>
        <taxon>Metamonada</taxon>
        <taxon>Parabasalia</taxon>
        <taxon>Tritrichomonadida</taxon>
        <taxon>Tritrichomonadidae</taxon>
        <taxon>Tritrichomonas</taxon>
    </lineage>
</organism>
<dbReference type="SUPFAM" id="SSF52058">
    <property type="entry name" value="L domain-like"/>
    <property type="match status" value="2"/>
</dbReference>